<dbReference type="RefSeq" id="WP_083172507.1">
    <property type="nucleotide sequence ID" value="NZ_AP022619.1"/>
</dbReference>
<dbReference type="InterPro" id="IPR004276">
    <property type="entry name" value="GlycoTrans_28_N"/>
</dbReference>
<dbReference type="Pfam" id="PF06722">
    <property type="entry name" value="EryCIII-like_C"/>
    <property type="match status" value="1"/>
</dbReference>
<dbReference type="STRING" id="590652.BST39_14180"/>
<evidence type="ECO:0000259" key="1">
    <source>
        <dbReference type="Pfam" id="PF03033"/>
    </source>
</evidence>
<organism evidence="3 4">
    <name type="scientific">Mycobacterium paraseoulense</name>
    <dbReference type="NCBI Taxonomy" id="590652"/>
    <lineage>
        <taxon>Bacteria</taxon>
        <taxon>Bacillati</taxon>
        <taxon>Actinomycetota</taxon>
        <taxon>Actinomycetes</taxon>
        <taxon>Mycobacteriales</taxon>
        <taxon>Mycobacteriaceae</taxon>
        <taxon>Mycobacterium</taxon>
    </lineage>
</organism>
<protein>
    <submittedName>
        <fullName evidence="3">Glycosyltransferase</fullName>
    </submittedName>
</protein>
<feature type="domain" description="Erythromycin biosynthesis protein CIII-like C-terminal" evidence="2">
    <location>
        <begin position="260"/>
        <end position="374"/>
    </location>
</feature>
<proteinExistence type="predicted"/>
<name>A0A1X0I9Y6_9MYCO</name>
<dbReference type="Gene3D" id="3.40.50.2000">
    <property type="entry name" value="Glycogen Phosphorylase B"/>
    <property type="match status" value="3"/>
</dbReference>
<evidence type="ECO:0000259" key="2">
    <source>
        <dbReference type="Pfam" id="PF06722"/>
    </source>
</evidence>
<dbReference type="InterPro" id="IPR050426">
    <property type="entry name" value="Glycosyltransferase_28"/>
</dbReference>
<dbReference type="Proteomes" id="UP000192513">
    <property type="component" value="Unassembled WGS sequence"/>
</dbReference>
<comment type="caution">
    <text evidence="3">The sequence shown here is derived from an EMBL/GenBank/DDBJ whole genome shotgun (WGS) entry which is preliminary data.</text>
</comment>
<dbReference type="GO" id="GO:0008194">
    <property type="term" value="F:UDP-glycosyltransferase activity"/>
    <property type="evidence" value="ECO:0007669"/>
    <property type="project" value="InterPro"/>
</dbReference>
<sequence>MRFVLATLGTRGDIEPCAAIARELQRRGHDVLMAVPPNYVGFIESAGLAAVGHGPDQVRQNAEIARKYGATPNPATMAWEIFRDITQTWPELGRALTSLADGADLLLTDASEQGLAANVAEYYDIPQAAIHIYPIPPSETLSPVTRDAEDDLRRALGLAAERGASAPQPLEIQAYDDFFFPGLAAEWAEHGVRRPFVGGLTLELPTEDDDDVSSWLAAGTPPIYFGFGSSARVASSVDIIAMTTACAQLGERALVCSGVSDLADVPHLEHVKLVSAVNHATVFPACRAVVHHGGPGTTFAGIRAGVPTLALAVSVDQPLWAAAVNHLGVGIGRRFVDTTPDSLIADLRSILTPQCVARTREVAAQMATPAESAATAADLLEEEVRLRRSTDGQPPRTAE</sequence>
<dbReference type="OrthoDB" id="3253247at2"/>
<accession>A0A1X0I9Y6</accession>
<dbReference type="GO" id="GO:0005975">
    <property type="term" value="P:carbohydrate metabolic process"/>
    <property type="evidence" value="ECO:0007669"/>
    <property type="project" value="InterPro"/>
</dbReference>
<dbReference type="GO" id="GO:0033072">
    <property type="term" value="P:vancomycin biosynthetic process"/>
    <property type="evidence" value="ECO:0007669"/>
    <property type="project" value="UniProtKB-ARBA"/>
</dbReference>
<dbReference type="InterPro" id="IPR010610">
    <property type="entry name" value="EryCIII-like_C"/>
</dbReference>
<dbReference type="AlphaFoldDB" id="A0A1X0I9Y6"/>
<dbReference type="CDD" id="cd03784">
    <property type="entry name" value="GT1_Gtf-like"/>
    <property type="match status" value="1"/>
</dbReference>
<gene>
    <name evidence="3" type="ORF">BST39_14180</name>
</gene>
<evidence type="ECO:0000313" key="3">
    <source>
        <dbReference type="EMBL" id="ORB40238.1"/>
    </source>
</evidence>
<dbReference type="Pfam" id="PF03033">
    <property type="entry name" value="Glyco_transf_28"/>
    <property type="match status" value="1"/>
</dbReference>
<dbReference type="GO" id="GO:0016758">
    <property type="term" value="F:hexosyltransferase activity"/>
    <property type="evidence" value="ECO:0007669"/>
    <property type="project" value="InterPro"/>
</dbReference>
<dbReference type="InterPro" id="IPR002213">
    <property type="entry name" value="UDP_glucos_trans"/>
</dbReference>
<dbReference type="PANTHER" id="PTHR48050:SF13">
    <property type="entry name" value="STEROL 3-BETA-GLUCOSYLTRANSFERASE UGT80A2"/>
    <property type="match status" value="1"/>
</dbReference>
<keyword evidence="3" id="KW-0808">Transferase</keyword>
<keyword evidence="4" id="KW-1185">Reference proteome</keyword>
<evidence type="ECO:0000313" key="4">
    <source>
        <dbReference type="Proteomes" id="UP000192513"/>
    </source>
</evidence>
<dbReference type="SUPFAM" id="SSF53756">
    <property type="entry name" value="UDP-Glycosyltransferase/glycogen phosphorylase"/>
    <property type="match status" value="1"/>
</dbReference>
<dbReference type="EMBL" id="MVIE01000016">
    <property type="protein sequence ID" value="ORB40238.1"/>
    <property type="molecule type" value="Genomic_DNA"/>
</dbReference>
<feature type="domain" description="Glycosyltransferase family 28 N-terminal" evidence="1">
    <location>
        <begin position="3"/>
        <end position="56"/>
    </location>
</feature>
<dbReference type="PANTHER" id="PTHR48050">
    <property type="entry name" value="STEROL 3-BETA-GLUCOSYLTRANSFERASE"/>
    <property type="match status" value="1"/>
</dbReference>
<reference evidence="3 4" key="1">
    <citation type="submission" date="2017-02" db="EMBL/GenBank/DDBJ databases">
        <title>The new phylogeny of genus Mycobacterium.</title>
        <authorList>
            <person name="Tortoli E."/>
            <person name="Trovato A."/>
            <person name="Cirillo D.M."/>
        </authorList>
    </citation>
    <scope>NUCLEOTIDE SEQUENCE [LARGE SCALE GENOMIC DNA]</scope>
    <source>
        <strain evidence="3 4">DSM 45000</strain>
    </source>
</reference>
<dbReference type="FunFam" id="3.40.50.2000:FF:000009">
    <property type="entry name" value="Sterol 3-beta-glucosyltransferase UGT80A2"/>
    <property type="match status" value="1"/>
</dbReference>